<dbReference type="EMBL" id="SDWS01000007">
    <property type="protein sequence ID" value="RYB89477.1"/>
    <property type="molecule type" value="Genomic_DNA"/>
</dbReference>
<accession>A0A4Q2RLA5</accession>
<gene>
    <name evidence="1" type="ORF">EUA06_16035</name>
</gene>
<dbReference type="Proteomes" id="UP000291838">
    <property type="component" value="Unassembled WGS sequence"/>
</dbReference>
<comment type="caution">
    <text evidence="1">The sequence shown here is derived from an EMBL/GenBank/DDBJ whole genome shotgun (WGS) entry which is preliminary data.</text>
</comment>
<dbReference type="AlphaFoldDB" id="A0A4Q2RLA5"/>
<keyword evidence="2" id="KW-1185">Reference proteome</keyword>
<sequence>MTLRTGWSVLAAVAVGLLVLVAALTVPGLVADDEPAAAPRSSDCVVRATAPTDEIGAQEAEWVRFCPLAAEGDSQRVRHPAGVVTGDLAVAVAATLWQTQDGRRVCAVDGGPTAGPARRFRIEVGLADGRIAELAGDTGCSTRDTTLFSQLETTLLMDAAGQAPADPPPGPVRCPRRFTTTATNSDGASAAQLADDAEQPWQSTVPVLPMPAVLVDVCAYSGDGQRRTLVDQWRVPPSASDAIRAAATTGYLDGVAECAPDPDATSYVVVLGDQTGTMRTLAIDPTQCGTLQAALGLPATETYLGLASPRLVRMIARSRP</sequence>
<reference evidence="1 2" key="1">
    <citation type="submission" date="2019-01" db="EMBL/GenBank/DDBJ databases">
        <title>Novel species of Nocardioides.</title>
        <authorList>
            <person name="Liu Q."/>
            <person name="Xin Y.-H."/>
        </authorList>
    </citation>
    <scope>NUCLEOTIDE SEQUENCE [LARGE SCALE GENOMIC DNA]</scope>
    <source>
        <strain evidence="1 2">HLT3-15</strain>
    </source>
</reference>
<name>A0A4Q2RLA5_9ACTN</name>
<organism evidence="1 2">
    <name type="scientific">Nocardioides glacieisoli</name>
    <dbReference type="NCBI Taxonomy" id="1168730"/>
    <lineage>
        <taxon>Bacteria</taxon>
        <taxon>Bacillati</taxon>
        <taxon>Actinomycetota</taxon>
        <taxon>Actinomycetes</taxon>
        <taxon>Propionibacteriales</taxon>
        <taxon>Nocardioidaceae</taxon>
        <taxon>Nocardioides</taxon>
    </lineage>
</organism>
<dbReference type="OrthoDB" id="3777932at2"/>
<evidence type="ECO:0000313" key="2">
    <source>
        <dbReference type="Proteomes" id="UP000291838"/>
    </source>
</evidence>
<protein>
    <submittedName>
        <fullName evidence="1">Uncharacterized protein</fullName>
    </submittedName>
</protein>
<dbReference type="RefSeq" id="WP_129477595.1">
    <property type="nucleotide sequence ID" value="NZ_SDWS01000007.1"/>
</dbReference>
<proteinExistence type="predicted"/>
<evidence type="ECO:0000313" key="1">
    <source>
        <dbReference type="EMBL" id="RYB89477.1"/>
    </source>
</evidence>